<dbReference type="EC" id="2.7.4.2" evidence="2"/>
<keyword evidence="3" id="KW-0808">Transferase</keyword>
<dbReference type="GO" id="GO:0019287">
    <property type="term" value="P:isopentenyl diphosphate biosynthetic process, mevalonate pathway"/>
    <property type="evidence" value="ECO:0007669"/>
    <property type="project" value="UniProtKB-UniPathway"/>
</dbReference>
<evidence type="ECO:0000259" key="8">
    <source>
        <dbReference type="Pfam" id="PF08544"/>
    </source>
</evidence>
<evidence type="ECO:0000313" key="9">
    <source>
        <dbReference type="EMBL" id="RST98701.1"/>
    </source>
</evidence>
<dbReference type="PRINTS" id="PR00959">
    <property type="entry name" value="MEVGALKINASE"/>
</dbReference>
<evidence type="ECO:0000256" key="1">
    <source>
        <dbReference type="ARBA" id="ARBA00005017"/>
    </source>
</evidence>
<dbReference type="SUPFAM" id="SSF55060">
    <property type="entry name" value="GHMP Kinase, C-terminal domain"/>
    <property type="match status" value="1"/>
</dbReference>
<feature type="domain" description="GHMP kinase C-terminal" evidence="8">
    <location>
        <begin position="262"/>
        <end position="343"/>
    </location>
</feature>
<gene>
    <name evidence="9" type="ORF">CBF37_06520</name>
</gene>
<feature type="domain" description="GHMP kinase N-terminal" evidence="7">
    <location>
        <begin position="85"/>
        <end position="171"/>
    </location>
</feature>
<dbReference type="Gene3D" id="3.30.230.10">
    <property type="match status" value="1"/>
</dbReference>
<comment type="pathway">
    <text evidence="1">Isoprenoid biosynthesis; isopentenyl diphosphate biosynthesis via mevalonate pathway; isopentenyl diphosphate from (R)-mevalonate: step 2/3.</text>
</comment>
<reference evidence="9 10" key="1">
    <citation type="submission" date="2017-05" db="EMBL/GenBank/DDBJ databases">
        <title>Vagococcus spp. assemblies.</title>
        <authorList>
            <person name="Gulvik C.A."/>
        </authorList>
    </citation>
    <scope>NUCLEOTIDE SEQUENCE [LARGE SCALE GENOMIC DNA]</scope>
    <source>
        <strain evidence="9 10">SS1995</strain>
    </source>
</reference>
<proteinExistence type="predicted"/>
<keyword evidence="6" id="KW-0067">ATP-binding</keyword>
<evidence type="ECO:0000256" key="3">
    <source>
        <dbReference type="ARBA" id="ARBA00022679"/>
    </source>
</evidence>
<dbReference type="Gene3D" id="3.30.70.890">
    <property type="entry name" value="GHMP kinase, C-terminal domain"/>
    <property type="match status" value="1"/>
</dbReference>
<evidence type="ECO:0000256" key="5">
    <source>
        <dbReference type="ARBA" id="ARBA00022777"/>
    </source>
</evidence>
<sequence length="372" mass="41585">MIQASAPGKLYIAGEYAVLEPGHPALIVALDQFITVTLKEAKKQGSICSSYSNGISIPWTRKNGKFFIDERENPFTYITKSVTIVEQYLQELDYDLKYFDLIIESELDNKDGRKYGLGSSGAVTIATIKAILSFYEINYTAELLYKLAAITHLSLNSNGSFGDLAASSYEGWVAYSCFNREWALNYMTHPDFSISAMLQEKWPQLMIQQLSAPTDLRLLIGWTGSPASTTFLVDQINDEQSEMNGFYRQFLTDSRECVNALITAFKDNNIKKIQDCIRINRRLLQSLAASSGVDIETETLTNLCSSAEKVNGAAKSSGAGGGDCGIVLFNQQDEILPMIAEWRNNDIINLPLQVYRNENNNHPPIIWEDESK</sequence>
<dbReference type="InterPro" id="IPR020568">
    <property type="entry name" value="Ribosomal_Su5_D2-typ_SF"/>
</dbReference>
<dbReference type="OrthoDB" id="1522677at2"/>
<dbReference type="InterPro" id="IPR006204">
    <property type="entry name" value="GHMP_kinase_N_dom"/>
</dbReference>
<dbReference type="InterPro" id="IPR035102">
    <property type="entry name" value="Phosphomevalonate_kinase"/>
</dbReference>
<keyword evidence="4" id="KW-0547">Nucleotide-binding</keyword>
<dbReference type="GO" id="GO:0004631">
    <property type="term" value="F:phosphomevalonate kinase activity"/>
    <property type="evidence" value="ECO:0007669"/>
    <property type="project" value="UniProtKB-EC"/>
</dbReference>
<accession>A0A429ZXQ7</accession>
<evidence type="ECO:0000256" key="6">
    <source>
        <dbReference type="ARBA" id="ARBA00022840"/>
    </source>
</evidence>
<dbReference type="AlphaFoldDB" id="A0A429ZXQ7"/>
<dbReference type="NCBIfam" id="TIGR01220">
    <property type="entry name" value="Pmev_kin_Gr_pos"/>
    <property type="match status" value="1"/>
</dbReference>
<dbReference type="Pfam" id="PF00288">
    <property type="entry name" value="GHMP_kinases_N"/>
    <property type="match status" value="1"/>
</dbReference>
<dbReference type="InterPro" id="IPR014721">
    <property type="entry name" value="Ribsml_uS5_D2-typ_fold_subgr"/>
</dbReference>
<organism evidence="9 10">
    <name type="scientific">Vagococcus vulneris</name>
    <dbReference type="NCBI Taxonomy" id="1977869"/>
    <lineage>
        <taxon>Bacteria</taxon>
        <taxon>Bacillati</taxon>
        <taxon>Bacillota</taxon>
        <taxon>Bacilli</taxon>
        <taxon>Lactobacillales</taxon>
        <taxon>Enterococcaceae</taxon>
        <taxon>Vagococcus</taxon>
    </lineage>
</organism>
<dbReference type="GO" id="GO:0005524">
    <property type="term" value="F:ATP binding"/>
    <property type="evidence" value="ECO:0007669"/>
    <property type="project" value="UniProtKB-KW"/>
</dbReference>
<protein>
    <recommendedName>
        <fullName evidence="2">phosphomevalonate kinase</fullName>
        <ecNumber evidence="2">2.7.4.2</ecNumber>
    </recommendedName>
</protein>
<dbReference type="InterPro" id="IPR013750">
    <property type="entry name" value="GHMP_kinase_C_dom"/>
</dbReference>
<dbReference type="PANTHER" id="PTHR31814:SF2">
    <property type="entry name" value="PHOSPHOMEVALONATE KINASE"/>
    <property type="match status" value="1"/>
</dbReference>
<evidence type="ECO:0000259" key="7">
    <source>
        <dbReference type="Pfam" id="PF00288"/>
    </source>
</evidence>
<dbReference type="EMBL" id="NGJS01000008">
    <property type="protein sequence ID" value="RST98701.1"/>
    <property type="molecule type" value="Genomic_DNA"/>
</dbReference>
<dbReference type="Proteomes" id="UP000287857">
    <property type="component" value="Unassembled WGS sequence"/>
</dbReference>
<comment type="caution">
    <text evidence="9">The sequence shown here is derived from an EMBL/GenBank/DDBJ whole genome shotgun (WGS) entry which is preliminary data.</text>
</comment>
<keyword evidence="5 9" id="KW-0418">Kinase</keyword>
<dbReference type="PANTHER" id="PTHR31814">
    <property type="match status" value="1"/>
</dbReference>
<keyword evidence="10" id="KW-1185">Reference proteome</keyword>
<dbReference type="RefSeq" id="WP_125983920.1">
    <property type="nucleotide sequence ID" value="NZ_NGJS01000008.1"/>
</dbReference>
<name>A0A429ZXQ7_9ENTE</name>
<evidence type="ECO:0000256" key="2">
    <source>
        <dbReference type="ARBA" id="ARBA00012958"/>
    </source>
</evidence>
<dbReference type="InterPro" id="IPR005917">
    <property type="entry name" value="Pmev_kinase_bact"/>
</dbReference>
<dbReference type="InterPro" id="IPR036554">
    <property type="entry name" value="GHMP_kinase_C_sf"/>
</dbReference>
<dbReference type="Pfam" id="PF08544">
    <property type="entry name" value="GHMP_kinases_C"/>
    <property type="match status" value="1"/>
</dbReference>
<evidence type="ECO:0000313" key="10">
    <source>
        <dbReference type="Proteomes" id="UP000287857"/>
    </source>
</evidence>
<dbReference type="UniPathway" id="UPA00057">
    <property type="reaction ID" value="UER00099"/>
</dbReference>
<dbReference type="SUPFAM" id="SSF54211">
    <property type="entry name" value="Ribosomal protein S5 domain 2-like"/>
    <property type="match status" value="1"/>
</dbReference>
<evidence type="ECO:0000256" key="4">
    <source>
        <dbReference type="ARBA" id="ARBA00022741"/>
    </source>
</evidence>